<protein>
    <recommendedName>
        <fullName evidence="5">DUF4216 domain-containing protein</fullName>
    </recommendedName>
</protein>
<evidence type="ECO:0000313" key="3">
    <source>
        <dbReference type="EMBL" id="KAJ0225975.1"/>
    </source>
</evidence>
<proteinExistence type="predicted"/>
<dbReference type="InterPro" id="IPR025312">
    <property type="entry name" value="DUF4216"/>
</dbReference>
<dbReference type="Proteomes" id="UP000235145">
    <property type="component" value="Unassembled WGS sequence"/>
</dbReference>
<organism evidence="3 4">
    <name type="scientific">Lactuca sativa</name>
    <name type="common">Garden lettuce</name>
    <dbReference type="NCBI Taxonomy" id="4236"/>
    <lineage>
        <taxon>Eukaryota</taxon>
        <taxon>Viridiplantae</taxon>
        <taxon>Streptophyta</taxon>
        <taxon>Embryophyta</taxon>
        <taxon>Tracheophyta</taxon>
        <taxon>Spermatophyta</taxon>
        <taxon>Magnoliopsida</taxon>
        <taxon>eudicotyledons</taxon>
        <taxon>Gunneridae</taxon>
        <taxon>Pentapetalae</taxon>
        <taxon>asterids</taxon>
        <taxon>campanulids</taxon>
        <taxon>Asterales</taxon>
        <taxon>Asteraceae</taxon>
        <taxon>Cichorioideae</taxon>
        <taxon>Cichorieae</taxon>
        <taxon>Lactucinae</taxon>
        <taxon>Lactuca</taxon>
    </lineage>
</organism>
<feature type="domain" description="DUF4216" evidence="1">
    <location>
        <begin position="355"/>
        <end position="426"/>
    </location>
</feature>
<dbReference type="InterPro" id="IPR025452">
    <property type="entry name" value="DUF4218"/>
</dbReference>
<keyword evidence="4" id="KW-1185">Reference proteome</keyword>
<dbReference type="EMBL" id="NBSK02000001">
    <property type="protein sequence ID" value="KAJ0225975.1"/>
    <property type="molecule type" value="Genomic_DNA"/>
</dbReference>
<evidence type="ECO:0000313" key="4">
    <source>
        <dbReference type="Proteomes" id="UP000235145"/>
    </source>
</evidence>
<feature type="domain" description="DUF4218" evidence="2">
    <location>
        <begin position="161"/>
        <end position="224"/>
    </location>
</feature>
<reference evidence="3 4" key="1">
    <citation type="journal article" date="2017" name="Nat. Commun.">
        <title>Genome assembly with in vitro proximity ligation data and whole-genome triplication in lettuce.</title>
        <authorList>
            <person name="Reyes-Chin-Wo S."/>
            <person name="Wang Z."/>
            <person name="Yang X."/>
            <person name="Kozik A."/>
            <person name="Arikit S."/>
            <person name="Song C."/>
            <person name="Xia L."/>
            <person name="Froenicke L."/>
            <person name="Lavelle D.O."/>
            <person name="Truco M.J."/>
            <person name="Xia R."/>
            <person name="Zhu S."/>
            <person name="Xu C."/>
            <person name="Xu H."/>
            <person name="Xu X."/>
            <person name="Cox K."/>
            <person name="Korf I."/>
            <person name="Meyers B.C."/>
            <person name="Michelmore R.W."/>
        </authorList>
    </citation>
    <scope>NUCLEOTIDE SEQUENCE [LARGE SCALE GENOMIC DNA]</scope>
    <source>
        <strain evidence="4">cv. Salinas</strain>
        <tissue evidence="3">Seedlings</tissue>
    </source>
</reference>
<gene>
    <name evidence="3" type="ORF">LSAT_V11C100047350</name>
</gene>
<dbReference type="AlphaFoldDB" id="A0A9R1WNI2"/>
<evidence type="ECO:0000259" key="1">
    <source>
        <dbReference type="Pfam" id="PF13952"/>
    </source>
</evidence>
<dbReference type="PANTHER" id="PTHR48258">
    <property type="entry name" value="DUF4218 DOMAIN-CONTAINING PROTEIN-RELATED"/>
    <property type="match status" value="1"/>
</dbReference>
<evidence type="ECO:0000259" key="2">
    <source>
        <dbReference type="Pfam" id="PF13960"/>
    </source>
</evidence>
<dbReference type="PANTHER" id="PTHR48258:SF10">
    <property type="entry name" value="DUF4218 DOMAIN-CONTAINING PROTEIN"/>
    <property type="match status" value="1"/>
</dbReference>
<accession>A0A9R1WNI2</accession>
<dbReference type="Pfam" id="PF13952">
    <property type="entry name" value="DUF4216"/>
    <property type="match status" value="1"/>
</dbReference>
<comment type="caution">
    <text evidence="3">The sequence shown here is derived from an EMBL/GenBank/DDBJ whole genome shotgun (WGS) entry which is preliminary data.</text>
</comment>
<name>A0A9R1WNI2_LACSA</name>
<sequence>MDHVGSGQVHLKYSYGLRHLIQQLMRHNIDVMHVIKNVGENFLGTLLNIEKRTKDTDLVRRDLQDMKIRKNIHFVKKNECWILTPLERKQFCSLVKFVCLPDGYAANLGKNVILEQSKIYELQSHDYHVFMLRILPIVVRGLLDKHIHDTLTELSQFFKILTSATLLVRELETLQEEIVKILCKLESIFPPSFFIVMMHLCIHLPQEAILGGPKQSKTLRFNCRSVDLRLDKRGRYEDETTSDVRDEYLKFLERQHQASLDFNELQQSTFPSWFSSRIGTMYEQNSSTINEDLYALSRGPDNRAISHSGYIVKGVKFLVKSRDDHRRTQNCGVTAVEIHNGVEEDYYGYVDEVLEFSFIKGYRVILFKCIWFDTDRKRMQVMFEPQFISIDTTKKAYDEDHFLLANQAKQVFYINDLMRDSGWKIIERSTHMHLWDIPNNEDVQDMFEHVGTPSDTTPFQASDCENFEFHFVEIVDVEAFEDDLDDFIDYDTIPKEISDELP</sequence>
<dbReference type="Pfam" id="PF13960">
    <property type="entry name" value="DUF4218"/>
    <property type="match status" value="1"/>
</dbReference>
<evidence type="ECO:0008006" key="5">
    <source>
        <dbReference type="Google" id="ProtNLM"/>
    </source>
</evidence>